<sequence>MECWQSTLSVNGEEKRVITDSDDYERIEENGVTREFYYLGGNIILVRQTGKDDILCHAITDNQGSILCIVNEKGGKLFEALYDAWGKQTVLMNTIGFLRGYTGHEMLPEFNLINMNGRVYDPVLGRFLSPDNYVQMPDNTQSFNRYSYCINNPLKYTDPSGEFWHLVFGAAFGGIFNWMTHGFQFNAKGLGYFATGALAGATGAGIAGGMNVAMAGGSFWAGAAGLANGVSSTGFIAGAATGASAGFSAGLISGAGNAWVDGHNFGTGLLAGLSSGFGGALSGGISGGLSGGFDALDKGTNFWTGKANISTAGAYSVCGDIPSDIEIGKITITGKYVGTYQNVNVYESKRLGSIENTFSAVTVPERGIIAAEGVFTSGAEAGRAMMQHEFGHILQYRKIGAAAYWHVIAPESFASITLYPSGHDNFWTETWANYLSQGYFGGAWLGGDKFGYPAQNISVFNATRIAATKMYGKYTSKLLPFIFF</sequence>
<evidence type="ECO:0000313" key="1">
    <source>
        <dbReference type="EMBL" id="TGX79994.1"/>
    </source>
</evidence>
<proteinExistence type="predicted"/>
<gene>
    <name evidence="1" type="ORF">E5358_14050</name>
</gene>
<accession>A0AC61QLY6</accession>
<keyword evidence="2" id="KW-1185">Reference proteome</keyword>
<comment type="caution">
    <text evidence="1">The sequence shown here is derived from an EMBL/GenBank/DDBJ whole genome shotgun (WGS) entry which is preliminary data.</text>
</comment>
<reference evidence="1" key="1">
    <citation type="submission" date="2019-04" db="EMBL/GenBank/DDBJ databases">
        <title>Microbes associate with the intestines of laboratory mice.</title>
        <authorList>
            <person name="Navarre W."/>
            <person name="Wong E."/>
            <person name="Huang K."/>
            <person name="Tropini C."/>
            <person name="Ng K."/>
            <person name="Yu B."/>
        </authorList>
    </citation>
    <scope>NUCLEOTIDE SEQUENCE</scope>
    <source>
        <strain evidence="1">NM73_A23</strain>
    </source>
</reference>
<evidence type="ECO:0000313" key="2">
    <source>
        <dbReference type="Proteomes" id="UP000308886"/>
    </source>
</evidence>
<dbReference type="Proteomes" id="UP000308886">
    <property type="component" value="Unassembled WGS sequence"/>
</dbReference>
<name>A0AC61QLY6_9BACT</name>
<protein>
    <submittedName>
        <fullName evidence="1">RHS repeat-associated core domain-containing protein</fullName>
    </submittedName>
</protein>
<organism evidence="1 2">
    <name type="scientific">Palleniella muris</name>
    <dbReference type="NCBI Taxonomy" id="3038145"/>
    <lineage>
        <taxon>Bacteria</taxon>
        <taxon>Pseudomonadati</taxon>
        <taxon>Bacteroidota</taxon>
        <taxon>Bacteroidia</taxon>
        <taxon>Bacteroidales</taxon>
        <taxon>Prevotellaceae</taxon>
        <taxon>Palleniella</taxon>
    </lineage>
</organism>
<dbReference type="EMBL" id="SRZC01000032">
    <property type="protein sequence ID" value="TGX79994.1"/>
    <property type="molecule type" value="Genomic_DNA"/>
</dbReference>